<feature type="transmembrane region" description="Helical" evidence="7">
    <location>
        <begin position="203"/>
        <end position="229"/>
    </location>
</feature>
<dbReference type="AlphaFoldDB" id="A0A3N6NRC8"/>
<feature type="transmembrane region" description="Helical" evidence="7">
    <location>
        <begin position="163"/>
        <end position="183"/>
    </location>
</feature>
<keyword evidence="3" id="KW-1003">Cell membrane</keyword>
<dbReference type="PROSITE" id="PS50928">
    <property type="entry name" value="ABC_TM1"/>
    <property type="match status" value="1"/>
</dbReference>
<evidence type="ECO:0000256" key="5">
    <source>
        <dbReference type="ARBA" id="ARBA00022989"/>
    </source>
</evidence>
<dbReference type="EMBL" id="REFZ01000002">
    <property type="protein sequence ID" value="RQH02563.1"/>
    <property type="molecule type" value="Genomic_DNA"/>
</dbReference>
<feature type="domain" description="ABC transmembrane type-1" evidence="8">
    <location>
        <begin position="95"/>
        <end position="283"/>
    </location>
</feature>
<keyword evidence="5 7" id="KW-1133">Transmembrane helix</keyword>
<comment type="similarity">
    <text evidence="7">Belongs to the binding-protein-dependent transport system permease family.</text>
</comment>
<organism evidence="9 10">
    <name type="scientific">Natrarchaeobius chitinivorans</name>
    <dbReference type="NCBI Taxonomy" id="1679083"/>
    <lineage>
        <taxon>Archaea</taxon>
        <taxon>Methanobacteriati</taxon>
        <taxon>Methanobacteriota</taxon>
        <taxon>Stenosarchaea group</taxon>
        <taxon>Halobacteria</taxon>
        <taxon>Halobacteriales</taxon>
        <taxon>Natrialbaceae</taxon>
        <taxon>Natrarchaeobius</taxon>
    </lineage>
</organism>
<evidence type="ECO:0000259" key="8">
    <source>
        <dbReference type="PROSITE" id="PS50928"/>
    </source>
</evidence>
<dbReference type="InterPro" id="IPR035906">
    <property type="entry name" value="MetI-like_sf"/>
</dbReference>
<dbReference type="SUPFAM" id="SSF161098">
    <property type="entry name" value="MetI-like"/>
    <property type="match status" value="1"/>
</dbReference>
<dbReference type="Proteomes" id="UP000281431">
    <property type="component" value="Unassembled WGS sequence"/>
</dbReference>
<name>A0A3N6NRC8_NATCH</name>
<feature type="transmembrane region" description="Helical" evidence="7">
    <location>
        <begin position="95"/>
        <end position="120"/>
    </location>
</feature>
<keyword evidence="6 7" id="KW-0472">Membrane</keyword>
<reference evidence="9 10" key="1">
    <citation type="submission" date="2018-10" db="EMBL/GenBank/DDBJ databases">
        <title>Natrarchaeobius chitinivorans gen. nov., sp. nov., and Natrarchaeobius haloalkaliphilus sp. nov., alkaliphilic, chitin-utilizing haloarchaea from hypersaline alkaline lakes.</title>
        <authorList>
            <person name="Sorokin D.Y."/>
            <person name="Elcheninov A.G."/>
            <person name="Kostrikina N.A."/>
            <person name="Bale N.J."/>
            <person name="Sinninghe Damste J.S."/>
            <person name="Khijniak T.V."/>
            <person name="Kublanov I.V."/>
            <person name="Toshchakov S.V."/>
        </authorList>
    </citation>
    <scope>NUCLEOTIDE SEQUENCE [LARGE SCALE GENOMIC DNA]</scope>
    <source>
        <strain evidence="9 10">AArcht7</strain>
    </source>
</reference>
<feature type="transmembrane region" description="Helical" evidence="7">
    <location>
        <begin position="35"/>
        <end position="60"/>
    </location>
</feature>
<dbReference type="GO" id="GO:0055085">
    <property type="term" value="P:transmembrane transport"/>
    <property type="evidence" value="ECO:0007669"/>
    <property type="project" value="InterPro"/>
</dbReference>
<comment type="caution">
    <text evidence="9">The sequence shown here is derived from an EMBL/GenBank/DDBJ whole genome shotgun (WGS) entry which is preliminary data.</text>
</comment>
<evidence type="ECO:0000256" key="4">
    <source>
        <dbReference type="ARBA" id="ARBA00022692"/>
    </source>
</evidence>
<evidence type="ECO:0000256" key="2">
    <source>
        <dbReference type="ARBA" id="ARBA00022448"/>
    </source>
</evidence>
<dbReference type="OrthoDB" id="18784at2157"/>
<protein>
    <submittedName>
        <fullName evidence="9">Carbohydrate ABC transporter permease</fullName>
    </submittedName>
</protein>
<dbReference type="GO" id="GO:0005886">
    <property type="term" value="C:plasma membrane"/>
    <property type="evidence" value="ECO:0007669"/>
    <property type="project" value="UniProtKB-SubCell"/>
</dbReference>
<evidence type="ECO:0000313" key="10">
    <source>
        <dbReference type="Proteomes" id="UP000281431"/>
    </source>
</evidence>
<evidence type="ECO:0000256" key="7">
    <source>
        <dbReference type="RuleBase" id="RU363032"/>
    </source>
</evidence>
<proteinExistence type="inferred from homology"/>
<keyword evidence="2 7" id="KW-0813">Transport</keyword>
<gene>
    <name evidence="9" type="ORF">EA472_04495</name>
</gene>
<keyword evidence="4 7" id="KW-0812">Transmembrane</keyword>
<evidence type="ECO:0000313" key="9">
    <source>
        <dbReference type="EMBL" id="RQH02563.1"/>
    </source>
</evidence>
<dbReference type="InterPro" id="IPR000515">
    <property type="entry name" value="MetI-like"/>
</dbReference>
<feature type="transmembrane region" description="Helical" evidence="7">
    <location>
        <begin position="132"/>
        <end position="151"/>
    </location>
</feature>
<evidence type="ECO:0000256" key="6">
    <source>
        <dbReference type="ARBA" id="ARBA00023136"/>
    </source>
</evidence>
<keyword evidence="10" id="KW-1185">Reference proteome</keyword>
<dbReference type="PANTHER" id="PTHR43744">
    <property type="entry name" value="ABC TRANSPORTER PERMEASE PROTEIN MG189-RELATED-RELATED"/>
    <property type="match status" value="1"/>
</dbReference>
<dbReference type="Pfam" id="PF00528">
    <property type="entry name" value="BPD_transp_1"/>
    <property type="match status" value="1"/>
</dbReference>
<evidence type="ECO:0000256" key="1">
    <source>
        <dbReference type="ARBA" id="ARBA00004651"/>
    </source>
</evidence>
<dbReference type="CDD" id="cd06261">
    <property type="entry name" value="TM_PBP2"/>
    <property type="match status" value="1"/>
</dbReference>
<sequence length="298" mass="33406">MSRINEIVSTADARRIYDSLQPRQDSGWNYRLRKFGMFLLGLLAAIAFFFPLYWLIMIALTSQALIGREPSILITDPSIFNFVTVWYQSDILVLFANSLIITIIAVVGNLVLCSFIAYSLTRDFHGKRGLEILLVAAMLVPFQTSIIPAFLVTRELGLLNSRLGVALPFTVSVIIILILASAFRSVPQSLVDSARMDGASELYIIFGVFWPLSRPALATTAILSFVWMWNEYMWPLVVISSPSNRPLPLGLAEFQSTLAGEFALQYAYVILITLPVIVMFLLLQRQFIRSIAQSALKE</sequence>
<dbReference type="Gene3D" id="1.10.3720.10">
    <property type="entry name" value="MetI-like"/>
    <property type="match status" value="1"/>
</dbReference>
<dbReference type="PANTHER" id="PTHR43744:SF12">
    <property type="entry name" value="ABC TRANSPORTER PERMEASE PROTEIN MG189-RELATED"/>
    <property type="match status" value="1"/>
</dbReference>
<feature type="transmembrane region" description="Helical" evidence="7">
    <location>
        <begin position="263"/>
        <end position="283"/>
    </location>
</feature>
<accession>A0A3N6NRC8</accession>
<evidence type="ECO:0000256" key="3">
    <source>
        <dbReference type="ARBA" id="ARBA00022475"/>
    </source>
</evidence>
<comment type="subcellular location">
    <subcellularLocation>
        <location evidence="1 7">Cell membrane</location>
        <topology evidence="1 7">Multi-pass membrane protein</topology>
    </subcellularLocation>
</comment>